<evidence type="ECO:0000313" key="2">
    <source>
        <dbReference type="Proteomes" id="UP000293952"/>
    </source>
</evidence>
<dbReference type="EMBL" id="SETE01000004">
    <property type="protein sequence ID" value="RYM33350.1"/>
    <property type="molecule type" value="Genomic_DNA"/>
</dbReference>
<evidence type="ECO:0000313" key="1">
    <source>
        <dbReference type="EMBL" id="RYM33350.1"/>
    </source>
</evidence>
<sequence length="359" mass="40246">MVFTYIYHTLKTILHNCHLKYCSIFIAVLFATQISAQDFHFSQMKFTPMNVNPSLAGLSGKYNAIANYRTQWNSVASPYTTLGASFDANLNSPYNRKGFLAGGINFYHDVAGDLKMTTSNVNFNIAYHIRLNRTSTLGLGVQVGYAQRGIGQVKGFFASQYDGNDFDQTIASGESLGSRSFGYIDAGAGFVFKHNSLREGTFNSGGYMFSAGVAAYHLTNPSYSFIQGGNDDLSVRYTGFIESEFKLNNPRFSLLPALYYQRQGSHQEILFGSYIKYSIVESTNKTSLRNNFSIAYGAFYRFGDAFVNKLLFDFSNYALGISYDINVSSLTQASRGRGGVEFMFRYYLLEKFQTRARIR</sequence>
<dbReference type="InterPro" id="IPR019861">
    <property type="entry name" value="PorP/SprF_Bacteroidetes"/>
</dbReference>
<dbReference type="Pfam" id="PF11751">
    <property type="entry name" value="PorP_SprF"/>
    <property type="match status" value="1"/>
</dbReference>
<name>A0A4Q4KKF0_9FLAO</name>
<reference evidence="1 2" key="1">
    <citation type="submission" date="2019-02" db="EMBL/GenBank/DDBJ databases">
        <title>Genome sequence of the sea-ice species Brumimicrobium glaciale.</title>
        <authorList>
            <person name="Bowman J.P."/>
        </authorList>
    </citation>
    <scope>NUCLEOTIDE SEQUENCE [LARGE SCALE GENOMIC DNA]</scope>
    <source>
        <strain evidence="1 2">IC156</strain>
    </source>
</reference>
<protein>
    <submittedName>
        <fullName evidence="1">Type IX secretion system membrane protein PorP/SprF</fullName>
    </submittedName>
</protein>
<proteinExistence type="predicted"/>
<dbReference type="AlphaFoldDB" id="A0A4Q4KKF0"/>
<organism evidence="1 2">
    <name type="scientific">Brumimicrobium glaciale</name>
    <dbReference type="NCBI Taxonomy" id="200475"/>
    <lineage>
        <taxon>Bacteria</taxon>
        <taxon>Pseudomonadati</taxon>
        <taxon>Bacteroidota</taxon>
        <taxon>Flavobacteriia</taxon>
        <taxon>Flavobacteriales</taxon>
        <taxon>Crocinitomicaceae</taxon>
        <taxon>Brumimicrobium</taxon>
    </lineage>
</organism>
<gene>
    <name evidence="1" type="ORF">ERX46_10430</name>
</gene>
<keyword evidence="2" id="KW-1185">Reference proteome</keyword>
<dbReference type="NCBIfam" id="TIGR03519">
    <property type="entry name" value="T9SS_PorP_fam"/>
    <property type="match status" value="1"/>
</dbReference>
<comment type="caution">
    <text evidence="1">The sequence shown here is derived from an EMBL/GenBank/DDBJ whole genome shotgun (WGS) entry which is preliminary data.</text>
</comment>
<accession>A0A4Q4KKF0</accession>
<dbReference type="Proteomes" id="UP000293952">
    <property type="component" value="Unassembled WGS sequence"/>
</dbReference>
<dbReference type="OrthoDB" id="1186563at2"/>